<keyword evidence="3" id="KW-1185">Reference proteome</keyword>
<proteinExistence type="predicted"/>
<dbReference type="Proteomes" id="UP000323506">
    <property type="component" value="Chromosome D05"/>
</dbReference>
<dbReference type="InterPro" id="IPR056777">
    <property type="entry name" value="Ycf2_N"/>
</dbReference>
<gene>
    <name evidence="2" type="ORF">ES288_D05G247500v1</name>
</gene>
<name>A0A5D2CLQ8_GOSDA</name>
<evidence type="ECO:0000313" key="2">
    <source>
        <dbReference type="EMBL" id="TYG69650.1"/>
    </source>
</evidence>
<dbReference type="EMBL" id="CM017705">
    <property type="protein sequence ID" value="TYG69650.1"/>
    <property type="molecule type" value="Genomic_DNA"/>
</dbReference>
<feature type="domain" description="Ycf2 N-terminal" evidence="1">
    <location>
        <begin position="83"/>
        <end position="158"/>
    </location>
</feature>
<reference evidence="2 3" key="1">
    <citation type="submission" date="2019-06" db="EMBL/GenBank/DDBJ databases">
        <title>WGS assembly of Gossypium darwinii.</title>
        <authorList>
            <person name="Chen Z.J."/>
            <person name="Sreedasyam A."/>
            <person name="Ando A."/>
            <person name="Song Q."/>
            <person name="De L."/>
            <person name="Hulse-Kemp A."/>
            <person name="Ding M."/>
            <person name="Ye W."/>
            <person name="Kirkbride R."/>
            <person name="Jenkins J."/>
            <person name="Plott C."/>
            <person name="Lovell J."/>
            <person name="Lin Y.-M."/>
            <person name="Vaughn R."/>
            <person name="Liu B."/>
            <person name="Li W."/>
            <person name="Simpson S."/>
            <person name="Scheffler B."/>
            <person name="Saski C."/>
            <person name="Grover C."/>
            <person name="Hu G."/>
            <person name="Conover J."/>
            <person name="Carlson J."/>
            <person name="Shu S."/>
            <person name="Boston L."/>
            <person name="Williams M."/>
            <person name="Peterson D."/>
            <person name="Mcgee K."/>
            <person name="Jones D."/>
            <person name="Wendel J."/>
            <person name="Stelly D."/>
            <person name="Grimwood J."/>
            <person name="Schmutz J."/>
        </authorList>
    </citation>
    <scope>NUCLEOTIDE SEQUENCE [LARGE SCALE GENOMIC DNA]</scope>
    <source>
        <strain evidence="2">1808015.09</strain>
    </source>
</reference>
<accession>A0A5D2CLQ8</accession>
<protein>
    <recommendedName>
        <fullName evidence="1">Ycf2 N-terminal domain-containing protein</fullName>
    </recommendedName>
</protein>
<dbReference type="Pfam" id="PF05695">
    <property type="entry name" value="Ycf2"/>
    <property type="match status" value="1"/>
</dbReference>
<evidence type="ECO:0000259" key="1">
    <source>
        <dbReference type="Pfam" id="PF05695"/>
    </source>
</evidence>
<evidence type="ECO:0000313" key="3">
    <source>
        <dbReference type="Proteomes" id="UP000323506"/>
    </source>
</evidence>
<dbReference type="AlphaFoldDB" id="A0A5D2CLQ8"/>
<sequence length="158" mass="17906">MLLVISLLHEAGPYMVGFGCFHNGDYGNAFRSQMASRASVRNVEIESDALVGIILHYSTGNDQIISSLGNLISEMKPSALFSFFHEKTKRIVCLTLLLCSYMYFRSRVKRKNLYLTGFLPIPMNSIRPRNDILEESFGSSNINRLIVSLMYLSKKKNI</sequence>
<organism evidence="2 3">
    <name type="scientific">Gossypium darwinii</name>
    <name type="common">Darwin's cotton</name>
    <name type="synonym">Gossypium barbadense var. darwinii</name>
    <dbReference type="NCBI Taxonomy" id="34276"/>
    <lineage>
        <taxon>Eukaryota</taxon>
        <taxon>Viridiplantae</taxon>
        <taxon>Streptophyta</taxon>
        <taxon>Embryophyta</taxon>
        <taxon>Tracheophyta</taxon>
        <taxon>Spermatophyta</taxon>
        <taxon>Magnoliopsida</taxon>
        <taxon>eudicotyledons</taxon>
        <taxon>Gunneridae</taxon>
        <taxon>Pentapetalae</taxon>
        <taxon>rosids</taxon>
        <taxon>malvids</taxon>
        <taxon>Malvales</taxon>
        <taxon>Malvaceae</taxon>
        <taxon>Malvoideae</taxon>
        <taxon>Gossypium</taxon>
    </lineage>
</organism>